<evidence type="ECO:0000256" key="4">
    <source>
        <dbReference type="ARBA" id="ARBA00022679"/>
    </source>
</evidence>
<dbReference type="Gene3D" id="3.90.550.10">
    <property type="entry name" value="Spore Coat Polysaccharide Biosynthesis Protein SpsA, Chain A"/>
    <property type="match status" value="1"/>
</dbReference>
<dbReference type="GeneID" id="91096591"/>
<dbReference type="PANTHER" id="PTHR11952">
    <property type="entry name" value="UDP- GLUCOSE PYROPHOSPHORYLASE"/>
    <property type="match status" value="1"/>
</dbReference>
<gene>
    <name evidence="8" type="ORF">L201_005921</name>
</gene>
<sequence length="552" mass="60819">MTSSPAIQINGSTKASNSNATLLEKLKKTYEEAGQSHVFTFFDKLSSEEQDNLLAQLNDIDVHRVNRIYANAIAADPSSTLSNPNENEGHEATLSAPGGHGQQEGLGGNLLGRSRTPSTKLPEEILPLPEEACATIVNNPKDEKKWREIGLKAISENKVAVLLMAGGQGTRLGSSKPKGMYDINLPSKKTLFEYQAERIGKLEKLSEQTENKSKGTVNIKWYVMTSGPTRKETENYFKEMNFFGLNPDNVIFFEQGVLPALSDDGKLLLSTPSSLSVAPDGNGGLYAALRRPISSDSDRTVLSDLKDNGIEYIHAYCVDNCLVKVADPVFIGCCLERNSEIGAKVVRKSIPTESVGVLALKGDRFTVVEYSELSKEKSEQLNPSNKDELAFKAANIANHFYTRNFLESVESMEKKMAYHIAKKKIQTINLENGDLIKPEKPNGMKLELFVFDVFPFTKSLCVLEVPREDEFSPLKNAPGSKADSPETSRKDLLSQSKKWLLNSGATFDNDDIEIEVTPKLSYSGENLDFVKGKKFIKSGVLSAEEDLKALTE</sequence>
<evidence type="ECO:0000256" key="6">
    <source>
        <dbReference type="ARBA" id="ARBA00048493"/>
    </source>
</evidence>
<feature type="region of interest" description="Disordered" evidence="7">
    <location>
        <begin position="77"/>
        <end position="120"/>
    </location>
</feature>
<comment type="pathway">
    <text evidence="1">Nucleotide-sugar biosynthesis; UDP-N-acetyl-alpha-D-glucosamine biosynthesis; UDP-N-acetyl-alpha-D-glucosamine from N-acetyl-alpha-D-glucosamine 1-phosphate: step 1/1.</text>
</comment>
<evidence type="ECO:0000256" key="5">
    <source>
        <dbReference type="ARBA" id="ARBA00022695"/>
    </source>
</evidence>
<name>A0AAX4K0B5_9TREE</name>
<evidence type="ECO:0000256" key="7">
    <source>
        <dbReference type="SAM" id="MobiDB-lite"/>
    </source>
</evidence>
<dbReference type="EC" id="2.7.7.23" evidence="3"/>
<dbReference type="FunFam" id="3.90.550.10:FF:000075">
    <property type="entry name" value="Probable UDP-N-acetylglucosamine pyrophosphorylase"/>
    <property type="match status" value="1"/>
</dbReference>
<dbReference type="Pfam" id="PF01704">
    <property type="entry name" value="UDPGP"/>
    <property type="match status" value="1"/>
</dbReference>
<keyword evidence="9" id="KW-1185">Reference proteome</keyword>
<comment type="similarity">
    <text evidence="2">Belongs to the UDPGP type 1 family.</text>
</comment>
<comment type="catalytic activity">
    <reaction evidence="6">
        <text>N-acetyl-alpha-D-glucosamine 1-phosphate + UTP + H(+) = UDP-N-acetyl-alpha-D-glucosamine + diphosphate</text>
        <dbReference type="Rhea" id="RHEA:13509"/>
        <dbReference type="ChEBI" id="CHEBI:15378"/>
        <dbReference type="ChEBI" id="CHEBI:33019"/>
        <dbReference type="ChEBI" id="CHEBI:46398"/>
        <dbReference type="ChEBI" id="CHEBI:57705"/>
        <dbReference type="ChEBI" id="CHEBI:57776"/>
        <dbReference type="EC" id="2.7.7.23"/>
    </reaction>
</comment>
<evidence type="ECO:0000313" key="9">
    <source>
        <dbReference type="Proteomes" id="UP001355207"/>
    </source>
</evidence>
<dbReference type="PANTHER" id="PTHR11952:SF2">
    <property type="entry name" value="LD24639P"/>
    <property type="match status" value="1"/>
</dbReference>
<keyword evidence="5" id="KW-0548">Nucleotidyltransferase</keyword>
<evidence type="ECO:0000256" key="2">
    <source>
        <dbReference type="ARBA" id="ARBA00010401"/>
    </source>
</evidence>
<proteinExistence type="inferred from homology"/>
<dbReference type="InterPro" id="IPR039741">
    <property type="entry name" value="UDP-sugar_pyrophosphorylase"/>
</dbReference>
<dbReference type="AlphaFoldDB" id="A0AAX4K0B5"/>
<organism evidence="8 9">
    <name type="scientific">Kwoniella dendrophila CBS 6074</name>
    <dbReference type="NCBI Taxonomy" id="1295534"/>
    <lineage>
        <taxon>Eukaryota</taxon>
        <taxon>Fungi</taxon>
        <taxon>Dikarya</taxon>
        <taxon>Basidiomycota</taxon>
        <taxon>Agaricomycotina</taxon>
        <taxon>Tremellomycetes</taxon>
        <taxon>Tremellales</taxon>
        <taxon>Cryptococcaceae</taxon>
        <taxon>Kwoniella</taxon>
    </lineage>
</organism>
<evidence type="ECO:0000256" key="1">
    <source>
        <dbReference type="ARBA" id="ARBA00005208"/>
    </source>
</evidence>
<dbReference type="SUPFAM" id="SSF53448">
    <property type="entry name" value="Nucleotide-diphospho-sugar transferases"/>
    <property type="match status" value="1"/>
</dbReference>
<accession>A0AAX4K0B5</accession>
<keyword evidence="4" id="KW-0808">Transferase</keyword>
<dbReference type="Proteomes" id="UP001355207">
    <property type="component" value="Chromosome 8"/>
</dbReference>
<dbReference type="InterPro" id="IPR029044">
    <property type="entry name" value="Nucleotide-diphossugar_trans"/>
</dbReference>
<evidence type="ECO:0000256" key="3">
    <source>
        <dbReference type="ARBA" id="ARBA00012457"/>
    </source>
</evidence>
<reference evidence="8 9" key="1">
    <citation type="submission" date="2024-01" db="EMBL/GenBank/DDBJ databases">
        <title>Comparative genomics of Cryptococcus and Kwoniella reveals pathogenesis evolution and contrasting modes of karyotype evolution via chromosome fusion or intercentromeric recombination.</title>
        <authorList>
            <person name="Coelho M.A."/>
            <person name="David-Palma M."/>
            <person name="Shea T."/>
            <person name="Bowers K."/>
            <person name="McGinley-Smith S."/>
            <person name="Mohammad A.W."/>
            <person name="Gnirke A."/>
            <person name="Yurkov A.M."/>
            <person name="Nowrousian M."/>
            <person name="Sun S."/>
            <person name="Cuomo C.A."/>
            <person name="Heitman J."/>
        </authorList>
    </citation>
    <scope>NUCLEOTIDE SEQUENCE [LARGE SCALE GENOMIC DNA]</scope>
    <source>
        <strain evidence="8 9">CBS 6074</strain>
    </source>
</reference>
<evidence type="ECO:0000313" key="8">
    <source>
        <dbReference type="EMBL" id="WWC90982.1"/>
    </source>
</evidence>
<feature type="compositionally biased region" description="Gly residues" evidence="7">
    <location>
        <begin position="98"/>
        <end position="110"/>
    </location>
</feature>
<dbReference type="RefSeq" id="XP_066077745.1">
    <property type="nucleotide sequence ID" value="XM_066221648.1"/>
</dbReference>
<protein>
    <recommendedName>
        <fullName evidence="3">UDP-N-acetylglucosamine diphosphorylase</fullName>
        <ecNumber evidence="3">2.7.7.23</ecNumber>
    </recommendedName>
</protein>
<dbReference type="CDD" id="cd04193">
    <property type="entry name" value="UDPGlcNAc_PPase"/>
    <property type="match status" value="1"/>
</dbReference>
<dbReference type="GO" id="GO:0003977">
    <property type="term" value="F:UDP-N-acetylglucosamine diphosphorylase activity"/>
    <property type="evidence" value="ECO:0007669"/>
    <property type="project" value="UniProtKB-EC"/>
</dbReference>
<dbReference type="EMBL" id="CP144105">
    <property type="protein sequence ID" value="WWC90982.1"/>
    <property type="molecule type" value="Genomic_DNA"/>
</dbReference>
<dbReference type="InterPro" id="IPR002618">
    <property type="entry name" value="UDPGP_fam"/>
</dbReference>
<dbReference type="GO" id="GO:0006048">
    <property type="term" value="P:UDP-N-acetylglucosamine biosynthetic process"/>
    <property type="evidence" value="ECO:0007669"/>
    <property type="project" value="TreeGrafter"/>
</dbReference>
<feature type="compositionally biased region" description="Polar residues" evidence="7">
    <location>
        <begin position="77"/>
        <end position="86"/>
    </location>
</feature>